<organism evidence="1 2">
    <name type="scientific">Belliella aquatica</name>
    <dbReference type="NCBI Taxonomy" id="1323734"/>
    <lineage>
        <taxon>Bacteria</taxon>
        <taxon>Pseudomonadati</taxon>
        <taxon>Bacteroidota</taxon>
        <taxon>Cytophagia</taxon>
        <taxon>Cytophagales</taxon>
        <taxon>Cyclobacteriaceae</taxon>
        <taxon>Belliella</taxon>
    </lineage>
</organism>
<sequence>MNKTNEIYKYEGVNLFIPDLSIKYFDRTLHAHPQAKFSFRNYSQYKKQCIDLTIPVFLEFNSRKKLNPLLLTTLAVLDPLDMITKPNLNEEEIIEISKLNSGPIKKRIPDHSPIYLEFKQLNKSLICSNSIILKAYSGDSCIHNNLFSKPFLIDFAESENYNEKIIS</sequence>
<reference evidence="2" key="1">
    <citation type="journal article" date="2019" name="Int. J. Syst. Evol. Microbiol.">
        <title>The Global Catalogue of Microorganisms (GCM) 10K type strain sequencing project: providing services to taxonomists for standard genome sequencing and annotation.</title>
        <authorList>
            <consortium name="The Broad Institute Genomics Platform"/>
            <consortium name="The Broad Institute Genome Sequencing Center for Infectious Disease"/>
            <person name="Wu L."/>
            <person name="Ma J."/>
        </authorList>
    </citation>
    <scope>NUCLEOTIDE SEQUENCE [LARGE SCALE GENOMIC DNA]</scope>
    <source>
        <strain evidence="2">CGMCC 1.12479</strain>
    </source>
</reference>
<protein>
    <submittedName>
        <fullName evidence="1">Uncharacterized protein</fullName>
    </submittedName>
</protein>
<accession>A0ABQ1M9I8</accession>
<evidence type="ECO:0000313" key="2">
    <source>
        <dbReference type="Proteomes" id="UP000635885"/>
    </source>
</evidence>
<dbReference type="RefSeq" id="WP_188440865.1">
    <property type="nucleotide sequence ID" value="NZ_BMFD01000003.1"/>
</dbReference>
<proteinExistence type="predicted"/>
<keyword evidence="2" id="KW-1185">Reference proteome</keyword>
<comment type="caution">
    <text evidence="1">The sequence shown here is derived from an EMBL/GenBank/DDBJ whole genome shotgun (WGS) entry which is preliminary data.</text>
</comment>
<dbReference type="EMBL" id="BMFD01000003">
    <property type="protein sequence ID" value="GGC35333.1"/>
    <property type="molecule type" value="Genomic_DNA"/>
</dbReference>
<evidence type="ECO:0000313" key="1">
    <source>
        <dbReference type="EMBL" id="GGC35333.1"/>
    </source>
</evidence>
<dbReference type="Proteomes" id="UP000635885">
    <property type="component" value="Unassembled WGS sequence"/>
</dbReference>
<gene>
    <name evidence="1" type="ORF">GCM10010993_12820</name>
</gene>
<name>A0ABQ1M9I8_9BACT</name>